<feature type="domain" description="SET" evidence="2">
    <location>
        <begin position="1102"/>
        <end position="1227"/>
    </location>
</feature>
<feature type="compositionally biased region" description="Polar residues" evidence="1">
    <location>
        <begin position="955"/>
        <end position="977"/>
    </location>
</feature>
<dbReference type="SUPFAM" id="SSF82199">
    <property type="entry name" value="SET domain"/>
    <property type="match status" value="1"/>
</dbReference>
<comment type="caution">
    <text evidence="3">The sequence shown here is derived from an EMBL/GenBank/DDBJ whole genome shotgun (WGS) entry which is preliminary data.</text>
</comment>
<dbReference type="InterPro" id="IPR046341">
    <property type="entry name" value="SET_dom_sf"/>
</dbReference>
<reference evidence="3" key="2">
    <citation type="submission" date="2020-02" db="EMBL/GenBank/DDBJ databases">
        <authorList>
            <consortium name="NCBI Pathogen Detection Project"/>
        </authorList>
    </citation>
    <scope>NUCLEOTIDE SEQUENCE</scope>
    <source>
        <strain evidence="3">MA.JE_S09-001881</strain>
    </source>
</reference>
<reference evidence="3" key="1">
    <citation type="journal article" date="2018" name="Genome Biol.">
        <title>SKESA: strategic k-mer extension for scrupulous assemblies.</title>
        <authorList>
            <person name="Souvorov A."/>
            <person name="Agarwala R."/>
            <person name="Lipman D.J."/>
        </authorList>
    </citation>
    <scope>NUCLEOTIDE SEQUENCE</scope>
    <source>
        <strain evidence="3">MA.JE_S09-001881</strain>
    </source>
</reference>
<gene>
    <name evidence="3" type="ORF">G8N11_003102</name>
</gene>
<evidence type="ECO:0000259" key="2">
    <source>
        <dbReference type="PROSITE" id="PS50280"/>
    </source>
</evidence>
<feature type="region of interest" description="Disordered" evidence="1">
    <location>
        <begin position="113"/>
        <end position="160"/>
    </location>
</feature>
<organism evidence="3">
    <name type="scientific">Salmonella enterica</name>
    <name type="common">Salmonella choleraesuis</name>
    <dbReference type="NCBI Taxonomy" id="28901"/>
    <lineage>
        <taxon>Bacteria</taxon>
        <taxon>Pseudomonadati</taxon>
        <taxon>Pseudomonadota</taxon>
        <taxon>Gammaproteobacteria</taxon>
        <taxon>Enterobacterales</taxon>
        <taxon>Enterobacteriaceae</taxon>
        <taxon>Salmonella</taxon>
    </lineage>
</organism>
<dbReference type="PROSITE" id="PS50280">
    <property type="entry name" value="SET"/>
    <property type="match status" value="1"/>
</dbReference>
<dbReference type="Gene3D" id="3.30.2440.10">
    <property type="entry name" value="Secreted effector protein SifA"/>
    <property type="match status" value="1"/>
</dbReference>
<dbReference type="AlphaFoldDB" id="A0A750P3W7"/>
<accession>A0A750P3W7</accession>
<evidence type="ECO:0000256" key="1">
    <source>
        <dbReference type="SAM" id="MobiDB-lite"/>
    </source>
</evidence>
<dbReference type="InterPro" id="IPR001214">
    <property type="entry name" value="SET_dom"/>
</dbReference>
<sequence>MRGIGTIIPFRSLTGSDPEMPEFSGAWSSIKDYFPLHVQDEVALCFRVFYQPEEGVSALDRLKHFLRLKTLAFPGRQDSFTADRMHGTGETICAIASGSSSVFPSVTLSLSDQEWQSVQPQEEKAGSSPSSVSEDSREATATESTGTRPKGTPITNEQLQAWRDLPQEAKREAGGWKKWVQAQGISTGSALALLSNIGLTTRGEARIKSLENKGSPITETQLLMWLNMSPEERSEAGGWVTWVLAQGISMGSAGAYLSNAGLTLRGIERLHLPQNRSFPITNKQIQAWNDLTPEAKREVGGWVKWTQAQGISITSAQKYLTNSGLTSFGITRLQSPQEKGVPITRTHIQTWRDLPQEMKRETGGWVKWAQAQGIAISSAKKYLTNTGLTPYGKERLQSPGEKGSYITVTQLLAWFNMSPEARRETGGAKTWARTQGIAASSVRKYLTDSGLTSRGIERLRHDEDRGSTITDKQIQAWQDLPQEAKNEAGGWIAWAQTQGISISNARLYLTNSGLTFRGMTHLKSPEERGSVITKTQIQTWQDMSPAEKREAGGWIAWAQAQGISFTSAGVYLTHRGLTPRGISRLQSSKGRNASISNTQIQAWRDLPQEMKREAGGWTKWAQAQGISLWSAKNYLTNSGLTPRGAERLQSTEEKGTLITETQLLEWFNMSPTARHEAGGWMPWAKSQGISISNAYSYLTNNGLTRRGMERLHSTEERGAHITHGQLQAWLNMSPEARSEVGDWMTWAQTQGISIRSARKYLTNAGLTPFGMERLQSPEKRSSRITKEQLQAWLNMSPEARSEVGDWRIWAQAQGISINSARKYLTNAGLTPLGMERLQPHEERGSAITKTQIRTWQKLPQEAKREAGGWRAWAQAQGISILNASTYLTNTGLTVIGMERLQPLKERGSPITEAQLLAWFSMSPEERHTSGGWATWAQAQGISYRSAKKYLTLTDSEIPSGRTRPSPSATVTSASQEASAAAGKEDVIMSTPSESIGDKRSLPWAEEDISAPQTKQIKKEEDAVTWRTHQMDNNLPILQHWRDPTVSVLEQAEGRKEALQVTLWGSLFNRLPRETKARINQDIQWFLQNEGNHDARMNDMMTVSIPLDDSDGYRGRTVYARTDLPAFTVLGPYSGRLLESETVRCEYEKEYGREASNYYFATRSQERIVSAWPQGNLLSLINNPVFGRRTAEAEARQNVSAVLVGKNITFYLTTRDISAGEELWFDYGADYQHFEAGKELRSGQIKEEPPSPESEAV</sequence>
<dbReference type="Pfam" id="PF00856">
    <property type="entry name" value="SET"/>
    <property type="match status" value="1"/>
</dbReference>
<evidence type="ECO:0000313" key="3">
    <source>
        <dbReference type="EMBL" id="HAF6370185.1"/>
    </source>
</evidence>
<feature type="region of interest" description="Disordered" evidence="1">
    <location>
        <begin position="955"/>
        <end position="1017"/>
    </location>
</feature>
<dbReference type="Gene3D" id="2.170.270.10">
    <property type="entry name" value="SET domain"/>
    <property type="match status" value="1"/>
</dbReference>
<feature type="compositionally biased region" description="Polar residues" evidence="1">
    <location>
        <begin position="141"/>
        <end position="159"/>
    </location>
</feature>
<name>A0A750P3W7_SALER</name>
<dbReference type="EMBL" id="DAAVPB010000013">
    <property type="protein sequence ID" value="HAF6370185.1"/>
    <property type="molecule type" value="Genomic_DNA"/>
</dbReference>
<protein>
    <submittedName>
        <fullName evidence="3">SET domain-containing protein</fullName>
    </submittedName>
</protein>
<proteinExistence type="predicted"/>